<evidence type="ECO:0000256" key="6">
    <source>
        <dbReference type="ARBA" id="ARBA00023136"/>
    </source>
</evidence>
<evidence type="ECO:0000256" key="3">
    <source>
        <dbReference type="ARBA" id="ARBA00022618"/>
    </source>
</evidence>
<evidence type="ECO:0000256" key="1">
    <source>
        <dbReference type="ARBA" id="ARBA00004370"/>
    </source>
</evidence>
<evidence type="ECO:0000256" key="4">
    <source>
        <dbReference type="ARBA" id="ARBA00022692"/>
    </source>
</evidence>
<evidence type="ECO:0000313" key="10">
    <source>
        <dbReference type="EMBL" id="OGH93308.1"/>
    </source>
</evidence>
<keyword evidence="2" id="KW-1003">Cell membrane</keyword>
<feature type="transmembrane region" description="Helical" evidence="8">
    <location>
        <begin position="61"/>
        <end position="80"/>
    </location>
</feature>
<dbReference type="GO" id="GO:0016020">
    <property type="term" value="C:membrane"/>
    <property type="evidence" value="ECO:0007669"/>
    <property type="project" value="UniProtKB-SubCell"/>
</dbReference>
<feature type="domain" description="POTRA" evidence="9">
    <location>
        <begin position="81"/>
        <end position="157"/>
    </location>
</feature>
<dbReference type="Proteomes" id="UP000176634">
    <property type="component" value="Unassembled WGS sequence"/>
</dbReference>
<keyword evidence="7" id="KW-0131">Cell cycle</keyword>
<keyword evidence="4 8" id="KW-0812">Transmembrane</keyword>
<dbReference type="InterPro" id="IPR034746">
    <property type="entry name" value="POTRA"/>
</dbReference>
<keyword evidence="5 8" id="KW-1133">Transmembrane helix</keyword>
<gene>
    <name evidence="10" type="ORF">A2563_01735</name>
</gene>
<sequence length="338" mass="39243">MKHFRSEHAFEKYRPHLSWRQKIARFFRKKQYNAVPIAQPTHYKTNPFKQKKDVGTSKFKLILLVIVLSFWVACLAYIPYFKINKITYSGLENNTEAELGNIIYPNYLNKKSWLPLNNYFLINADKIAARLYDSFSFETVQVTKVFPNQLNIIVKEKISSVIYDNGKKYFLLDDRGVAIKYLADVEAGEIVKKVATSSPFSLLSATSTTSTSIFTTTTFEHVPNFEKIKKQFGNYPIIYDKRAPEINLKQMDVLPAEHIAAAISWHRYLSQEGVERLKFFVLEDLNAGMAIDTTDPWNIVFQPKSSTESQIITLKETLTQIKPKEYVDLRFGEKVYWK</sequence>
<evidence type="ECO:0000256" key="7">
    <source>
        <dbReference type="ARBA" id="ARBA00023306"/>
    </source>
</evidence>
<evidence type="ECO:0000313" key="11">
    <source>
        <dbReference type="Proteomes" id="UP000176634"/>
    </source>
</evidence>
<evidence type="ECO:0000256" key="8">
    <source>
        <dbReference type="SAM" id="Phobius"/>
    </source>
</evidence>
<reference evidence="10 11" key="1">
    <citation type="journal article" date="2016" name="Nat. Commun.">
        <title>Thousands of microbial genomes shed light on interconnected biogeochemical processes in an aquifer system.</title>
        <authorList>
            <person name="Anantharaman K."/>
            <person name="Brown C.T."/>
            <person name="Hug L.A."/>
            <person name="Sharon I."/>
            <person name="Castelle C.J."/>
            <person name="Probst A.J."/>
            <person name="Thomas B.C."/>
            <person name="Singh A."/>
            <person name="Wilkins M.J."/>
            <person name="Karaoz U."/>
            <person name="Brodie E.L."/>
            <person name="Williams K.H."/>
            <person name="Hubbard S.S."/>
            <person name="Banfield J.F."/>
        </authorList>
    </citation>
    <scope>NUCLEOTIDE SEQUENCE [LARGE SCALE GENOMIC DNA]</scope>
</reference>
<name>A0A1F6PB07_9BACT</name>
<dbReference type="AlphaFoldDB" id="A0A1F6PB07"/>
<organism evidence="10 11">
    <name type="scientific">Candidatus Magasanikbacteria bacterium RIFOXYD1_FULL_40_23</name>
    <dbReference type="NCBI Taxonomy" id="1798705"/>
    <lineage>
        <taxon>Bacteria</taxon>
        <taxon>Candidatus Magasanikiibacteriota</taxon>
    </lineage>
</organism>
<dbReference type="Pfam" id="PF08478">
    <property type="entry name" value="POTRA_1"/>
    <property type="match status" value="1"/>
</dbReference>
<protein>
    <recommendedName>
        <fullName evidence="9">POTRA domain-containing protein</fullName>
    </recommendedName>
</protein>
<keyword evidence="6 8" id="KW-0472">Membrane</keyword>
<evidence type="ECO:0000256" key="5">
    <source>
        <dbReference type="ARBA" id="ARBA00022989"/>
    </source>
</evidence>
<dbReference type="InterPro" id="IPR013685">
    <property type="entry name" value="POTRA_FtsQ_type"/>
</dbReference>
<evidence type="ECO:0000256" key="2">
    <source>
        <dbReference type="ARBA" id="ARBA00022475"/>
    </source>
</evidence>
<dbReference type="PROSITE" id="PS51779">
    <property type="entry name" value="POTRA"/>
    <property type="match status" value="1"/>
</dbReference>
<dbReference type="EMBL" id="MFRA01000001">
    <property type="protein sequence ID" value="OGH93308.1"/>
    <property type="molecule type" value="Genomic_DNA"/>
</dbReference>
<proteinExistence type="predicted"/>
<dbReference type="GO" id="GO:0051301">
    <property type="term" value="P:cell division"/>
    <property type="evidence" value="ECO:0007669"/>
    <property type="project" value="UniProtKB-KW"/>
</dbReference>
<comment type="caution">
    <text evidence="10">The sequence shown here is derived from an EMBL/GenBank/DDBJ whole genome shotgun (WGS) entry which is preliminary data.</text>
</comment>
<evidence type="ECO:0000259" key="9">
    <source>
        <dbReference type="PROSITE" id="PS51779"/>
    </source>
</evidence>
<dbReference type="STRING" id="1798705.A2563_01735"/>
<comment type="subcellular location">
    <subcellularLocation>
        <location evidence="1">Membrane</location>
    </subcellularLocation>
</comment>
<accession>A0A1F6PB07</accession>
<keyword evidence="3" id="KW-0132">Cell division</keyword>